<dbReference type="PROSITE" id="PS00062">
    <property type="entry name" value="ALDOKETO_REDUCTASE_2"/>
    <property type="match status" value="1"/>
</dbReference>
<evidence type="ECO:0000313" key="3">
    <source>
        <dbReference type="RefSeq" id="XP_002732162.1"/>
    </source>
</evidence>
<feature type="domain" description="NADP-dependent oxidoreductase" evidence="1">
    <location>
        <begin position="17"/>
        <end position="189"/>
    </location>
</feature>
<organism evidence="2 3">
    <name type="scientific">Saccoglossus kowalevskii</name>
    <name type="common">Acorn worm</name>
    <dbReference type="NCBI Taxonomy" id="10224"/>
    <lineage>
        <taxon>Eukaryota</taxon>
        <taxon>Metazoa</taxon>
        <taxon>Hemichordata</taxon>
        <taxon>Enteropneusta</taxon>
        <taxon>Harrimaniidae</taxon>
        <taxon>Saccoglossus</taxon>
    </lineage>
</organism>
<dbReference type="InterPro" id="IPR023210">
    <property type="entry name" value="NADP_OxRdtase_dom"/>
</dbReference>
<dbReference type="InterPro" id="IPR018170">
    <property type="entry name" value="Aldo/ket_reductase_CS"/>
</dbReference>
<protein>
    <submittedName>
        <fullName evidence="3">Aldose reductase-like</fullName>
    </submittedName>
</protein>
<name>A0ABM0GKX0_SACKO</name>
<dbReference type="Proteomes" id="UP000694865">
    <property type="component" value="Unplaced"/>
</dbReference>
<dbReference type="GeneID" id="100374564"/>
<dbReference type="PRINTS" id="PR00069">
    <property type="entry name" value="ALDKETRDTASE"/>
</dbReference>
<dbReference type="InterPro" id="IPR020471">
    <property type="entry name" value="AKR"/>
</dbReference>
<proteinExistence type="predicted"/>
<reference evidence="3" key="1">
    <citation type="submission" date="2025-08" db="UniProtKB">
        <authorList>
            <consortium name="RefSeq"/>
        </authorList>
    </citation>
    <scope>IDENTIFICATION</scope>
    <source>
        <tissue evidence="3">Testes</tissue>
    </source>
</reference>
<dbReference type="PROSITE" id="PS00798">
    <property type="entry name" value="ALDOKETO_REDUCTASE_1"/>
    <property type="match status" value="1"/>
</dbReference>
<keyword evidence="2" id="KW-1185">Reference proteome</keyword>
<dbReference type="Gene3D" id="3.20.20.100">
    <property type="entry name" value="NADP-dependent oxidoreductase domain"/>
    <property type="match status" value="1"/>
</dbReference>
<evidence type="ECO:0000313" key="2">
    <source>
        <dbReference type="Proteomes" id="UP000694865"/>
    </source>
</evidence>
<dbReference type="InterPro" id="IPR036812">
    <property type="entry name" value="NAD(P)_OxRdtase_dom_sf"/>
</dbReference>
<dbReference type="PANTHER" id="PTHR11732">
    <property type="entry name" value="ALDO/KETO REDUCTASE"/>
    <property type="match status" value="1"/>
</dbReference>
<gene>
    <name evidence="3" type="primary">LOC100374564</name>
</gene>
<accession>A0ABM0GKX0</accession>
<sequence length="191" mass="21628">MTAQTVKLWNGAEIPLVGLGTWGGWEAKPGEILKAVETAIDVGYRHIDTAYVYGVEHEVGDAINSKLKDGAVKREELFVVSKLWQKFMAPKDVKPMLLSTLKDLKLEYLDLYLIHKPVPYMNQGDIIPKNENGDVLFNHDVQHTDTWKEMEKLVDEGLVKSIGVSNFNHYQVQNILDHCRVKPAVIQVSIF</sequence>
<dbReference type="RefSeq" id="XP_002732162.1">
    <property type="nucleotide sequence ID" value="XM_002732116.2"/>
</dbReference>
<dbReference type="SUPFAM" id="SSF51430">
    <property type="entry name" value="NAD(P)-linked oxidoreductase"/>
    <property type="match status" value="1"/>
</dbReference>
<dbReference type="Pfam" id="PF00248">
    <property type="entry name" value="Aldo_ket_red"/>
    <property type="match status" value="1"/>
</dbReference>
<evidence type="ECO:0000259" key="1">
    <source>
        <dbReference type="Pfam" id="PF00248"/>
    </source>
</evidence>